<dbReference type="InterPro" id="IPR008948">
    <property type="entry name" value="L-Aspartase-like"/>
</dbReference>
<dbReference type="SUPFAM" id="SSF48557">
    <property type="entry name" value="L-aspartase-like"/>
    <property type="match status" value="1"/>
</dbReference>
<organism evidence="12">
    <name type="scientific">Ananas comosus var. bracteatus</name>
    <name type="common">red pineapple</name>
    <dbReference type="NCBI Taxonomy" id="296719"/>
    <lineage>
        <taxon>Eukaryota</taxon>
        <taxon>Viridiplantae</taxon>
        <taxon>Streptophyta</taxon>
        <taxon>Embryophyta</taxon>
        <taxon>Tracheophyta</taxon>
        <taxon>Spermatophyta</taxon>
        <taxon>Magnoliopsida</taxon>
        <taxon>Liliopsida</taxon>
        <taxon>Poales</taxon>
        <taxon>Bromeliaceae</taxon>
        <taxon>Bromelioideae</taxon>
        <taxon>Ananas</taxon>
    </lineage>
</organism>
<evidence type="ECO:0000256" key="8">
    <source>
        <dbReference type="ARBA" id="ARBA00023239"/>
    </source>
</evidence>
<dbReference type="InterPro" id="IPR024083">
    <property type="entry name" value="Fumarase/histidase_N"/>
</dbReference>
<dbReference type="EC" id="4.3.1.24" evidence="11"/>
<name>A0A6V7PZK4_ANACO</name>
<dbReference type="FunFam" id="1.10.274.20:FF:000001">
    <property type="entry name" value="Phenylalanine ammonia-lyase"/>
    <property type="match status" value="1"/>
</dbReference>
<dbReference type="PANTHER" id="PTHR10362">
    <property type="entry name" value="HISTIDINE AMMONIA-LYASE"/>
    <property type="match status" value="1"/>
</dbReference>
<dbReference type="GO" id="GO:0006559">
    <property type="term" value="P:L-phenylalanine catabolic process"/>
    <property type="evidence" value="ECO:0007669"/>
    <property type="project" value="UniProtKB-KW"/>
</dbReference>
<evidence type="ECO:0000256" key="3">
    <source>
        <dbReference type="ARBA" id="ARBA00007238"/>
    </source>
</evidence>
<dbReference type="PROSITE" id="PS00488">
    <property type="entry name" value="PAL_HISTIDASE"/>
    <property type="match status" value="1"/>
</dbReference>
<evidence type="ECO:0000256" key="7">
    <source>
        <dbReference type="ARBA" id="ARBA00023232"/>
    </source>
</evidence>
<evidence type="ECO:0000256" key="10">
    <source>
        <dbReference type="RuleBase" id="RU003954"/>
    </source>
</evidence>
<evidence type="ECO:0000256" key="2">
    <source>
        <dbReference type="ARBA" id="ARBA00005138"/>
    </source>
</evidence>
<dbReference type="InterPro" id="IPR022313">
    <property type="entry name" value="Phe/His_NH3-lyase_AS"/>
</dbReference>
<evidence type="ECO:0000256" key="5">
    <source>
        <dbReference type="ARBA" id="ARBA00022490"/>
    </source>
</evidence>
<dbReference type="FunFam" id="1.10.275.10:FF:000009">
    <property type="entry name" value="Phenylalanine ammonia-lyase"/>
    <property type="match status" value="1"/>
</dbReference>
<keyword evidence="6 11" id="KW-0587">Phenylpropanoid metabolism</keyword>
<evidence type="ECO:0000256" key="11">
    <source>
        <dbReference type="RuleBase" id="RU003955"/>
    </source>
</evidence>
<dbReference type="CDD" id="cd00332">
    <property type="entry name" value="PAL-HAL"/>
    <property type="match status" value="1"/>
</dbReference>
<proteinExistence type="inferred from homology"/>
<dbReference type="NCBIfam" id="TIGR01226">
    <property type="entry name" value="phe_am_lyase"/>
    <property type="match status" value="1"/>
</dbReference>
<sequence>MECDANGVVMDPLMWAAAAESGSHLEEVKRMVEEFRAPAVTLKGVELKIAQVAAVAMAKAVAPGVRVELAEAARGGVEASSEWVMESMARGTDSYGVTTGFGATSHRRTKQGGALQKELIRFLNAGIFGSGPKSEQTLPASAARAAMLVRINTLLQGYSGIRFEILEAIAAFLNSHITPCLPLRGTITASGDLVPLSYIAGLLTGRPNSIAVGPDGRSLDASEAFRLAGITQGFFELQPKEGLALVNGTAVGSGLASIVLYEANILAVLSEVLSAIFCEVMQGKPEFTDHLTHKLKHHPGQIEAAAIMEHILDGSSYMKAAKKLHELDPLQKPKQDRYALRTSPQWLGPQIEVIRAATKSIEREINSVNDNPLIDVSRNKALHGGNFQGTPIGVSMDNTRLAIAAIGKLMFAQFSELVNDFYNNGLPSNLSGGRNPSLDYGFKGAEIAMAAYCSELQFLANPVTNHVQSAEQHNQDVNSLGLISSRKTAEAVEILKLMSSTYLIALCQAIDLRHLEENLTHTVKNVVGQVAKRVLTTDTAGELHPARFCEKDLIKVVNCEAAFSYADDPCSPSYLLMQKLRQVLVEHALKNGEKEKNSNSSIFQKITAFEEELKASLPKEVDAARVAFETGSSAIPNRVKECRSYPLYRFIREELGTEYLTGERVRSPGEECDKVFAAINGGLLIDPLLECLKDWDGAPLPIC</sequence>
<accession>A0A6V7PZK4</accession>
<comment type="similarity">
    <text evidence="3 10">Belongs to the PAL/histidase family.</text>
</comment>
<dbReference type="GO" id="GO:0009800">
    <property type="term" value="P:cinnamic acid biosynthetic process"/>
    <property type="evidence" value="ECO:0007669"/>
    <property type="project" value="UniProtKB-UniPathway"/>
</dbReference>
<evidence type="ECO:0000256" key="9">
    <source>
        <dbReference type="ARBA" id="ARBA00070019"/>
    </source>
</evidence>
<keyword evidence="5" id="KW-0963">Cytoplasm</keyword>
<evidence type="ECO:0000256" key="4">
    <source>
        <dbReference type="ARBA" id="ARBA00011881"/>
    </source>
</evidence>
<dbReference type="GO" id="GO:0005737">
    <property type="term" value="C:cytoplasm"/>
    <property type="evidence" value="ECO:0007669"/>
    <property type="project" value="UniProtKB-SubCell"/>
</dbReference>
<dbReference type="Gene3D" id="1.10.274.20">
    <property type="entry name" value="Phenylalanine ammonia-lyase 1, domain 3"/>
    <property type="match status" value="1"/>
</dbReference>
<dbReference type="InterPro" id="IPR001106">
    <property type="entry name" value="Aromatic_Lyase"/>
</dbReference>
<gene>
    <name evidence="12" type="ORF">CB5_LOCUS19394</name>
</gene>
<keyword evidence="7" id="KW-0585">Phenylalanine catabolism</keyword>
<evidence type="ECO:0000256" key="6">
    <source>
        <dbReference type="ARBA" id="ARBA00023051"/>
    </source>
</evidence>
<dbReference type="InterPro" id="IPR023144">
    <property type="entry name" value="Phe_NH3-lyase_shielding_dom_sf"/>
</dbReference>
<dbReference type="Gene3D" id="1.10.275.10">
    <property type="entry name" value="Fumarase/aspartase (N-terminal domain)"/>
    <property type="match status" value="1"/>
</dbReference>
<comment type="subcellular location">
    <subcellularLocation>
        <location evidence="1 11">Cytoplasm</location>
    </subcellularLocation>
</comment>
<comment type="catalytic activity">
    <reaction evidence="11">
        <text>L-phenylalanine = (E)-cinnamate + NH4(+)</text>
        <dbReference type="Rhea" id="RHEA:21384"/>
        <dbReference type="ChEBI" id="CHEBI:15669"/>
        <dbReference type="ChEBI" id="CHEBI:28938"/>
        <dbReference type="ChEBI" id="CHEBI:58095"/>
        <dbReference type="EC" id="4.3.1.24"/>
    </reaction>
</comment>
<evidence type="ECO:0000313" key="12">
    <source>
        <dbReference type="EMBL" id="CAD1836183.1"/>
    </source>
</evidence>
<dbReference type="UniPathway" id="UPA00713">
    <property type="reaction ID" value="UER00725"/>
</dbReference>
<dbReference type="Pfam" id="PF00221">
    <property type="entry name" value="Lyase_aromatic"/>
    <property type="match status" value="1"/>
</dbReference>
<dbReference type="FunFam" id="1.20.200.10:FF:000009">
    <property type="entry name" value="Phenylalanine ammonia-lyase"/>
    <property type="match status" value="1"/>
</dbReference>
<keyword evidence="8 10" id="KW-0456">Lyase</keyword>
<comment type="subunit">
    <text evidence="4">Homotetramer.</text>
</comment>
<dbReference type="AlphaFoldDB" id="A0A6V7PZK4"/>
<protein>
    <recommendedName>
        <fullName evidence="9 11">Phenylalanine ammonia-lyase</fullName>
        <ecNumber evidence="11">4.3.1.24</ecNumber>
    </recommendedName>
</protein>
<dbReference type="InterPro" id="IPR005922">
    <property type="entry name" value="Phe_NH3-lyase"/>
</dbReference>
<comment type="pathway">
    <text evidence="2 11">Phenylpropanoid metabolism; trans-cinnamate biosynthesis; trans-cinnamate from L-phenylalanine: step 1/1.</text>
</comment>
<reference evidence="12" key="1">
    <citation type="submission" date="2020-07" db="EMBL/GenBank/DDBJ databases">
        <authorList>
            <person name="Lin J."/>
        </authorList>
    </citation>
    <scope>NUCLEOTIDE SEQUENCE</scope>
</reference>
<dbReference type="EMBL" id="LR862153">
    <property type="protein sequence ID" value="CAD1836183.1"/>
    <property type="molecule type" value="Genomic_DNA"/>
</dbReference>
<dbReference type="GO" id="GO:0045548">
    <property type="term" value="F:phenylalanine ammonia-lyase activity"/>
    <property type="evidence" value="ECO:0007669"/>
    <property type="project" value="UniProtKB-EC"/>
</dbReference>
<evidence type="ECO:0000256" key="1">
    <source>
        <dbReference type="ARBA" id="ARBA00004496"/>
    </source>
</evidence>
<dbReference type="Gene3D" id="1.20.200.10">
    <property type="entry name" value="Fumarase/aspartase (Central domain)"/>
    <property type="match status" value="1"/>
</dbReference>